<organism evidence="1 2">
    <name type="scientific">Aerophobetes bacterium</name>
    <dbReference type="NCBI Taxonomy" id="2030807"/>
    <lineage>
        <taxon>Bacteria</taxon>
        <taxon>Candidatus Aerophobota</taxon>
    </lineage>
</organism>
<gene>
    <name evidence="1" type="ORF">DRJ00_00875</name>
</gene>
<dbReference type="AlphaFoldDB" id="A0A497E5R2"/>
<dbReference type="Proteomes" id="UP000279422">
    <property type="component" value="Unassembled WGS sequence"/>
</dbReference>
<evidence type="ECO:0000313" key="2">
    <source>
        <dbReference type="Proteomes" id="UP000279422"/>
    </source>
</evidence>
<dbReference type="EMBL" id="QMPZ01000005">
    <property type="protein sequence ID" value="RLE10603.1"/>
    <property type="molecule type" value="Genomic_DNA"/>
</dbReference>
<evidence type="ECO:0000313" key="1">
    <source>
        <dbReference type="EMBL" id="RLE10603.1"/>
    </source>
</evidence>
<sequence length="85" mass="10324">MEFEEEWEDFEDLWENFGIRIGPFGMGIYGPARRIRYSRTDKSHLLRIKINPNVKKEEIKVRLVRPGLIEIEWPRRRRGEDIPIE</sequence>
<evidence type="ECO:0008006" key="3">
    <source>
        <dbReference type="Google" id="ProtNLM"/>
    </source>
</evidence>
<accession>A0A497E5R2</accession>
<proteinExistence type="predicted"/>
<reference evidence="1 2" key="1">
    <citation type="submission" date="2018-06" db="EMBL/GenBank/DDBJ databases">
        <title>Extensive metabolic versatility and redundancy in microbially diverse, dynamic hydrothermal sediments.</title>
        <authorList>
            <person name="Dombrowski N."/>
            <person name="Teske A."/>
            <person name="Baker B.J."/>
        </authorList>
    </citation>
    <scope>NUCLEOTIDE SEQUENCE [LARGE SCALE GENOMIC DNA]</scope>
    <source>
        <strain evidence="1">B47_G16</strain>
    </source>
</reference>
<protein>
    <recommendedName>
        <fullName evidence="3">Hsp20/alpha crystallin family protein</fullName>
    </recommendedName>
</protein>
<comment type="caution">
    <text evidence="1">The sequence shown here is derived from an EMBL/GenBank/DDBJ whole genome shotgun (WGS) entry which is preliminary data.</text>
</comment>
<name>A0A497E5R2_UNCAE</name>